<dbReference type="InterPro" id="IPR050767">
    <property type="entry name" value="Sel1_AlgK"/>
</dbReference>
<dbReference type="InterPro" id="IPR011990">
    <property type="entry name" value="TPR-like_helical_dom_sf"/>
</dbReference>
<dbReference type="Pfam" id="PF08238">
    <property type="entry name" value="Sel1"/>
    <property type="match status" value="6"/>
</dbReference>
<proteinExistence type="predicted"/>
<reference evidence="2" key="2">
    <citation type="journal article" date="2021" name="PeerJ">
        <title>Extensive microbial diversity within the chicken gut microbiome revealed by metagenomics and culture.</title>
        <authorList>
            <person name="Gilroy R."/>
            <person name="Ravi A."/>
            <person name="Getino M."/>
            <person name="Pursley I."/>
            <person name="Horton D.L."/>
            <person name="Alikhan N.F."/>
            <person name="Baker D."/>
            <person name="Gharbi K."/>
            <person name="Hall N."/>
            <person name="Watson M."/>
            <person name="Adriaenssens E.M."/>
            <person name="Foster-Nyarko E."/>
            <person name="Jarju S."/>
            <person name="Secka A."/>
            <person name="Antonio M."/>
            <person name="Oren A."/>
            <person name="Chaudhuri R.R."/>
            <person name="La Ragione R."/>
            <person name="Hildebrand F."/>
            <person name="Pallen M.J."/>
        </authorList>
    </citation>
    <scope>NUCLEOTIDE SEQUENCE</scope>
    <source>
        <strain evidence="2">CHK147-3167</strain>
    </source>
</reference>
<protein>
    <submittedName>
        <fullName evidence="2">Sel1 repeat family protein</fullName>
    </submittedName>
</protein>
<gene>
    <name evidence="2" type="ORF">IAB27_03105</name>
</gene>
<evidence type="ECO:0000256" key="1">
    <source>
        <dbReference type="PROSITE-ProRule" id="PRU00339"/>
    </source>
</evidence>
<reference evidence="2" key="1">
    <citation type="submission" date="2020-10" db="EMBL/GenBank/DDBJ databases">
        <authorList>
            <person name="Gilroy R."/>
        </authorList>
    </citation>
    <scope>NUCLEOTIDE SEQUENCE</scope>
    <source>
        <strain evidence="2">CHK147-3167</strain>
    </source>
</reference>
<dbReference type="InterPro" id="IPR019734">
    <property type="entry name" value="TPR_rpt"/>
</dbReference>
<evidence type="ECO:0000313" key="3">
    <source>
        <dbReference type="Proteomes" id="UP000886786"/>
    </source>
</evidence>
<dbReference type="AlphaFoldDB" id="A0A9D0ZQ63"/>
<feature type="repeat" description="TPR" evidence="1">
    <location>
        <begin position="334"/>
        <end position="367"/>
    </location>
</feature>
<dbReference type="InterPro" id="IPR006597">
    <property type="entry name" value="Sel1-like"/>
</dbReference>
<organism evidence="2 3">
    <name type="scientific">Candidatus Coprosoma intestinipullorum</name>
    <dbReference type="NCBI Taxonomy" id="2840752"/>
    <lineage>
        <taxon>Bacteria</taxon>
        <taxon>Bacillati</taxon>
        <taxon>Bacillota</taxon>
        <taxon>Bacillota incertae sedis</taxon>
        <taxon>Candidatus Coprosoma</taxon>
    </lineage>
</organism>
<dbReference type="PANTHER" id="PTHR11102:SF160">
    <property type="entry name" value="ERAD-ASSOCIATED E3 UBIQUITIN-PROTEIN LIGASE COMPONENT HRD3"/>
    <property type="match status" value="1"/>
</dbReference>
<dbReference type="PANTHER" id="PTHR11102">
    <property type="entry name" value="SEL-1-LIKE PROTEIN"/>
    <property type="match status" value="1"/>
</dbReference>
<dbReference type="Proteomes" id="UP000886786">
    <property type="component" value="Unassembled WGS sequence"/>
</dbReference>
<accession>A0A9D0ZQ63</accession>
<dbReference type="SUPFAM" id="SSF81901">
    <property type="entry name" value="HCP-like"/>
    <property type="match status" value="1"/>
</dbReference>
<comment type="caution">
    <text evidence="2">The sequence shown here is derived from an EMBL/GenBank/DDBJ whole genome shotgun (WGS) entry which is preliminary data.</text>
</comment>
<name>A0A9D0ZQ63_9FIRM</name>
<keyword evidence="1" id="KW-0802">TPR repeat</keyword>
<dbReference type="EMBL" id="DVFV01000059">
    <property type="protein sequence ID" value="HIQ90599.1"/>
    <property type="molecule type" value="Genomic_DNA"/>
</dbReference>
<dbReference type="Gene3D" id="1.25.40.10">
    <property type="entry name" value="Tetratricopeptide repeat domain"/>
    <property type="match status" value="1"/>
</dbReference>
<dbReference type="PROSITE" id="PS50005">
    <property type="entry name" value="TPR"/>
    <property type="match status" value="1"/>
</dbReference>
<sequence>MRKYLKLNNNDNQLSLGNICRIIKNNSVSKIFAGQTDIFCALFNIDTISDSTVNNYCIGYRSIGPDYKNIYQTFEKNGYKGFENIALNIINILEGNIKNLENEEEIKKYLTQSPQVSKLCLDLYNLAKNDISVPRTLTSEINKLIVQKNYYEVLEKILTYAILVKPQPIYIDDNRYELVENILNDTNISVKELEKMLKLQMQDGINYTYSIKKLSREGNPYASFELGEMEYKGTMTGRPRYIESYKYLKVAEEKNHPRATWLIAKMFLEGKLTSDKEESIEEGFKYLKKAENLGSTAAINTLGTCYLTAQNPNHKIDEDKALTYFHKAASHNYVYAFNNLGKYYEQKGDRKTAFNYYLKSAELEESWACNKVGEYYRLGLYPEKNLSKAFNYYNISLDVPLELLNPWAPFNLAKYFYLEGNLELGLEPNENKAIEYFKLSAQKGIPNAYEELIYIYLKKPETNISLIKDCLTKLSKTSYYDKIKDKLTEKLSKTKIIIVEKSILN</sequence>
<evidence type="ECO:0000313" key="2">
    <source>
        <dbReference type="EMBL" id="HIQ90599.1"/>
    </source>
</evidence>
<dbReference type="SMART" id="SM00671">
    <property type="entry name" value="SEL1"/>
    <property type="match status" value="6"/>
</dbReference>